<feature type="compositionally biased region" description="Basic residues" evidence="1">
    <location>
        <begin position="266"/>
        <end position="277"/>
    </location>
</feature>
<sequence length="313" mass="37154">MYDELLDGLENSKGINKEQVQFLHMPNYLFDQPFDKRVLRGDDTDEQFEKFLENCEPSQNLFNLFMRLTPHLQNLQTNDDITSNQNSILIEKNFGSNRNSNLTDTNKQNDDITSNQNSDPMEKNSIGSDRNLNLLNDNQPNMDFSILNNSPLILKQKHQKTKSKKKGQNSQKIVKKKLIHTFNQQTLFQTPRKRQKSDEILSRLRIINEYEDDISNVIMDKENIDPITKNKKPNFTKNNRGRGKGRRKRYNKNYKNVEKKDQNKKNNQKRKKNKRKNGGNYICYQNIRTPKETPISKRTRRRRYNRSNKKNKN</sequence>
<feature type="region of interest" description="Disordered" evidence="1">
    <location>
        <begin position="93"/>
        <end position="131"/>
    </location>
</feature>
<reference evidence="2" key="1">
    <citation type="submission" date="2022-08" db="EMBL/GenBank/DDBJ databases">
        <title>Novel sulfate-reducing endosymbionts in the free-living metamonad Anaeramoeba.</title>
        <authorList>
            <person name="Jerlstrom-Hultqvist J."/>
            <person name="Cepicka I."/>
            <person name="Gallot-Lavallee L."/>
            <person name="Salas-Leiva D."/>
            <person name="Curtis B.A."/>
            <person name="Zahonova K."/>
            <person name="Pipaliya S."/>
            <person name="Dacks J."/>
            <person name="Roger A.J."/>
        </authorList>
    </citation>
    <scope>NUCLEOTIDE SEQUENCE</scope>
    <source>
        <strain evidence="2">Schooner1</strain>
    </source>
</reference>
<feature type="compositionally biased region" description="Basic residues" evidence="1">
    <location>
        <begin position="229"/>
        <end position="252"/>
    </location>
</feature>
<evidence type="ECO:0000313" key="3">
    <source>
        <dbReference type="Proteomes" id="UP001150062"/>
    </source>
</evidence>
<feature type="compositionally biased region" description="Basic residues" evidence="1">
    <location>
        <begin position="297"/>
        <end position="313"/>
    </location>
</feature>
<dbReference type="Proteomes" id="UP001150062">
    <property type="component" value="Unassembled WGS sequence"/>
</dbReference>
<evidence type="ECO:0000313" key="2">
    <source>
        <dbReference type="EMBL" id="KAJ6247273.1"/>
    </source>
</evidence>
<proteinExistence type="predicted"/>
<protein>
    <submittedName>
        <fullName evidence="2">Uncharacterized protein</fullName>
    </submittedName>
</protein>
<dbReference type="EMBL" id="JAOAOG010000127">
    <property type="protein sequence ID" value="KAJ6247273.1"/>
    <property type="molecule type" value="Genomic_DNA"/>
</dbReference>
<organism evidence="2 3">
    <name type="scientific">Anaeramoeba flamelloides</name>
    <dbReference type="NCBI Taxonomy" id="1746091"/>
    <lineage>
        <taxon>Eukaryota</taxon>
        <taxon>Metamonada</taxon>
        <taxon>Anaeramoebidae</taxon>
        <taxon>Anaeramoeba</taxon>
    </lineage>
</organism>
<evidence type="ECO:0000256" key="1">
    <source>
        <dbReference type="SAM" id="MobiDB-lite"/>
    </source>
</evidence>
<feature type="compositionally biased region" description="Basic and acidic residues" evidence="1">
    <location>
        <begin position="255"/>
        <end position="264"/>
    </location>
</feature>
<gene>
    <name evidence="2" type="ORF">M0813_18800</name>
</gene>
<name>A0ABQ8YRT0_9EUKA</name>
<comment type="caution">
    <text evidence="2">The sequence shown here is derived from an EMBL/GenBank/DDBJ whole genome shotgun (WGS) entry which is preliminary data.</text>
</comment>
<keyword evidence="3" id="KW-1185">Reference proteome</keyword>
<feature type="region of interest" description="Disordered" evidence="1">
    <location>
        <begin position="225"/>
        <end position="313"/>
    </location>
</feature>
<accession>A0ABQ8YRT0</accession>